<evidence type="ECO:0000313" key="1">
    <source>
        <dbReference type="EMBL" id="KAE8759637.1"/>
    </source>
</evidence>
<gene>
    <name evidence="1" type="ORF">FSO04_12075</name>
</gene>
<reference evidence="1 2" key="1">
    <citation type="journal article" date="2020" name="Int. J. Syst. Evol. Microbiol.">
        <title>Paraburkholderia madseniana sp. nov., a phenolic acid-degrading bacterium isolated from acidic forest soil.</title>
        <authorList>
            <person name="Wilhelm R.C."/>
            <person name="Murphy S.J.L."/>
            <person name="Feriancek N.M."/>
            <person name="Karasz D.C."/>
            <person name="DeRito C.M."/>
            <person name="Newman J.D."/>
            <person name="Buckley D.H."/>
        </authorList>
    </citation>
    <scope>NUCLEOTIDE SEQUENCE [LARGE SCALE GENOMIC DNA]</scope>
    <source>
        <strain evidence="1 2">RP11</strain>
    </source>
</reference>
<name>A0A6N6WG86_9BURK</name>
<dbReference type="PANTHER" id="PTHR47628">
    <property type="match status" value="1"/>
</dbReference>
<protein>
    <submittedName>
        <fullName evidence="1">Transporter substrate-binding protein</fullName>
    </submittedName>
</protein>
<dbReference type="OrthoDB" id="5288800at2"/>
<dbReference type="InterPro" id="IPR028082">
    <property type="entry name" value="Peripla_BP_I"/>
</dbReference>
<dbReference type="AlphaFoldDB" id="A0A6N6WG86"/>
<dbReference type="PANTHER" id="PTHR47628:SF1">
    <property type="entry name" value="ALIPHATIC AMIDASE EXPRESSION-REGULATING PROTEIN"/>
    <property type="match status" value="1"/>
</dbReference>
<comment type="caution">
    <text evidence="1">The sequence shown here is derived from an EMBL/GenBank/DDBJ whole genome shotgun (WGS) entry which is preliminary data.</text>
</comment>
<evidence type="ECO:0000313" key="2">
    <source>
        <dbReference type="Proteomes" id="UP000463700"/>
    </source>
</evidence>
<dbReference type="RefSeq" id="WP_154559907.1">
    <property type="nucleotide sequence ID" value="NZ_VOSW01000019.1"/>
</dbReference>
<dbReference type="SUPFAM" id="SSF53822">
    <property type="entry name" value="Periplasmic binding protein-like I"/>
    <property type="match status" value="1"/>
</dbReference>
<proteinExistence type="predicted"/>
<organism evidence="1 2">
    <name type="scientific">Paraburkholderia madseniana</name>
    <dbReference type="NCBI Taxonomy" id="2599607"/>
    <lineage>
        <taxon>Bacteria</taxon>
        <taxon>Pseudomonadati</taxon>
        <taxon>Pseudomonadota</taxon>
        <taxon>Betaproteobacteria</taxon>
        <taxon>Burkholderiales</taxon>
        <taxon>Burkholderiaceae</taxon>
        <taxon>Paraburkholderia</taxon>
    </lineage>
</organism>
<sequence length="419" mass="45596">MNKRDFLAASAFGLATTAIGVRDVLAQSDVKNGIRLGILYSLSGVMAFGEKFLKDVVLMTIAEINAAGGVLGRPIVPVVVDPSSDRSLLVGKARELIVDEHVSAVFGTSTSLARKAVLPVVEHFNNLLFYASQYEGEENSKNVFYTGGTPNQYAIPALEYMMSKEGGSVRRFFLLGTDYIYPRTTNRILSVFLHRKGVQDSEIEVAYIPFGHDDFGPIVKAIINFSRPSKTCVVSTVAGESSVLFYRELLRQGVKPSDVPVMDLTVEEGLPGTDESSRNGHLTAAGYFPSLDNPANARFKAEWRQWAGGNKLPKGSYRIINDTMASTYIGVHMWKAAVERAGTASVDKVRDAMIGLAFAAPSGFTLEMSRTRNLSRPAMVAEMQSVGLYDVVWQSKGTIVAQPFSPYLDDKVGKPDVVG</sequence>
<dbReference type="EMBL" id="VOSW01000019">
    <property type="protein sequence ID" value="KAE8759637.1"/>
    <property type="molecule type" value="Genomic_DNA"/>
</dbReference>
<accession>A0A6N6WG86</accession>
<dbReference type="Proteomes" id="UP000463700">
    <property type="component" value="Unassembled WGS sequence"/>
</dbReference>
<dbReference type="Gene3D" id="3.40.50.2300">
    <property type="match status" value="2"/>
</dbReference>
<dbReference type="Pfam" id="PF13433">
    <property type="entry name" value="Peripla_BP_5"/>
    <property type="match status" value="1"/>
</dbReference>